<name>A0A0C2MXG8_THEKT</name>
<gene>
    <name evidence="1" type="ORF">RF11_05931</name>
</gene>
<evidence type="ECO:0000313" key="2">
    <source>
        <dbReference type="Proteomes" id="UP000031668"/>
    </source>
</evidence>
<keyword evidence="2" id="KW-1185">Reference proteome</keyword>
<dbReference type="InterPro" id="IPR015915">
    <property type="entry name" value="Kelch-typ_b-propeller"/>
</dbReference>
<dbReference type="Gene3D" id="2.120.10.80">
    <property type="entry name" value="Kelch-type beta propeller"/>
    <property type="match status" value="1"/>
</dbReference>
<accession>A0A0C2MXG8</accession>
<reference evidence="1 2" key="1">
    <citation type="journal article" date="2014" name="Genome Biol. Evol.">
        <title>The genome of the myxosporean Thelohanellus kitauei shows adaptations to nutrient acquisition within its fish host.</title>
        <authorList>
            <person name="Yang Y."/>
            <person name="Xiong J."/>
            <person name="Zhou Z."/>
            <person name="Huo F."/>
            <person name="Miao W."/>
            <person name="Ran C."/>
            <person name="Liu Y."/>
            <person name="Zhang J."/>
            <person name="Feng J."/>
            <person name="Wang M."/>
            <person name="Wang M."/>
            <person name="Wang L."/>
            <person name="Yao B."/>
        </authorList>
    </citation>
    <scope>NUCLEOTIDE SEQUENCE [LARGE SCALE GENOMIC DNA]</scope>
    <source>
        <strain evidence="1">Wuqing</strain>
    </source>
</reference>
<protein>
    <recommendedName>
        <fullName evidence="3">Kelch domain-containing protein 10</fullName>
    </recommendedName>
</protein>
<dbReference type="Proteomes" id="UP000031668">
    <property type="component" value="Unassembled WGS sequence"/>
</dbReference>
<dbReference type="EMBL" id="JWZT01001432">
    <property type="protein sequence ID" value="KII72041.1"/>
    <property type="molecule type" value="Genomic_DNA"/>
</dbReference>
<dbReference type="SUPFAM" id="SSF117281">
    <property type="entry name" value="Kelch motif"/>
    <property type="match status" value="1"/>
</dbReference>
<dbReference type="OrthoDB" id="5953725at2759"/>
<sequence>MNQINQHSMPLDRIFHNMTSVREFLIICGGFGYNSHTNYNDMGSYNTTNGIWKRYIPPIQLGDIREYPKICAFGNKVYTCGIDPLYLRAKKIDSLVSLDVTNSKWENLYLRTEEDNGPPPIHLRIIFFYNESVYDFGTRQDDIQSYEDASDEDTSDDEEYLHNSRKVMYKFC</sequence>
<evidence type="ECO:0000313" key="1">
    <source>
        <dbReference type="EMBL" id="KII72041.1"/>
    </source>
</evidence>
<dbReference type="AlphaFoldDB" id="A0A0C2MXG8"/>
<comment type="caution">
    <text evidence="1">The sequence shown here is derived from an EMBL/GenBank/DDBJ whole genome shotgun (WGS) entry which is preliminary data.</text>
</comment>
<proteinExistence type="predicted"/>
<organism evidence="1 2">
    <name type="scientific">Thelohanellus kitauei</name>
    <name type="common">Myxosporean</name>
    <dbReference type="NCBI Taxonomy" id="669202"/>
    <lineage>
        <taxon>Eukaryota</taxon>
        <taxon>Metazoa</taxon>
        <taxon>Cnidaria</taxon>
        <taxon>Myxozoa</taxon>
        <taxon>Myxosporea</taxon>
        <taxon>Bivalvulida</taxon>
        <taxon>Platysporina</taxon>
        <taxon>Myxobolidae</taxon>
        <taxon>Thelohanellus</taxon>
    </lineage>
</organism>
<evidence type="ECO:0008006" key="3">
    <source>
        <dbReference type="Google" id="ProtNLM"/>
    </source>
</evidence>